<sequence>MSSDITANSNRLFPPNAETRSSGPTTTNKKLRPFASTSSEFLYLGTLVNSRSGGGIDDQPGLDGRKLASPELHPLPPLARQANGNNGEEEEEDEEFNSSGVSLGGSGSGSRRAFADGGENNLFVFVFFVFVFDIGIGFASSISLH</sequence>
<accession>A0A2N9IXS7</accession>
<keyword evidence="2" id="KW-0812">Transmembrane</keyword>
<protein>
    <submittedName>
        <fullName evidence="3">Uncharacterized protein</fullName>
    </submittedName>
</protein>
<name>A0A2N9IXS7_FAGSY</name>
<feature type="transmembrane region" description="Helical" evidence="2">
    <location>
        <begin position="122"/>
        <end position="144"/>
    </location>
</feature>
<feature type="compositionally biased region" description="Polar residues" evidence="1">
    <location>
        <begin position="18"/>
        <end position="28"/>
    </location>
</feature>
<feature type="region of interest" description="Disordered" evidence="1">
    <location>
        <begin position="51"/>
        <end position="111"/>
    </location>
</feature>
<dbReference type="EMBL" id="OIVN01006282">
    <property type="protein sequence ID" value="SPD29692.1"/>
    <property type="molecule type" value="Genomic_DNA"/>
</dbReference>
<keyword evidence="2" id="KW-1133">Transmembrane helix</keyword>
<organism evidence="3">
    <name type="scientific">Fagus sylvatica</name>
    <name type="common">Beechnut</name>
    <dbReference type="NCBI Taxonomy" id="28930"/>
    <lineage>
        <taxon>Eukaryota</taxon>
        <taxon>Viridiplantae</taxon>
        <taxon>Streptophyta</taxon>
        <taxon>Embryophyta</taxon>
        <taxon>Tracheophyta</taxon>
        <taxon>Spermatophyta</taxon>
        <taxon>Magnoliopsida</taxon>
        <taxon>eudicotyledons</taxon>
        <taxon>Gunneridae</taxon>
        <taxon>Pentapetalae</taxon>
        <taxon>rosids</taxon>
        <taxon>fabids</taxon>
        <taxon>Fagales</taxon>
        <taxon>Fagaceae</taxon>
        <taxon>Fagus</taxon>
    </lineage>
</organism>
<evidence type="ECO:0000256" key="2">
    <source>
        <dbReference type="SAM" id="Phobius"/>
    </source>
</evidence>
<dbReference type="AlphaFoldDB" id="A0A2N9IXS7"/>
<feature type="region of interest" description="Disordered" evidence="1">
    <location>
        <begin position="1"/>
        <end position="33"/>
    </location>
</feature>
<evidence type="ECO:0000313" key="3">
    <source>
        <dbReference type="EMBL" id="SPD29692.1"/>
    </source>
</evidence>
<keyword evidence="2" id="KW-0472">Membrane</keyword>
<proteinExistence type="predicted"/>
<evidence type="ECO:0000256" key="1">
    <source>
        <dbReference type="SAM" id="MobiDB-lite"/>
    </source>
</evidence>
<reference evidence="3" key="1">
    <citation type="submission" date="2018-02" db="EMBL/GenBank/DDBJ databases">
        <authorList>
            <person name="Cohen D.B."/>
            <person name="Kent A.D."/>
        </authorList>
    </citation>
    <scope>NUCLEOTIDE SEQUENCE</scope>
</reference>
<gene>
    <name evidence="3" type="ORF">FSB_LOCUS57574</name>
</gene>
<feature type="compositionally biased region" description="Acidic residues" evidence="1">
    <location>
        <begin position="87"/>
        <end position="96"/>
    </location>
</feature>
<feature type="compositionally biased region" description="Polar residues" evidence="1">
    <location>
        <begin position="1"/>
        <end position="11"/>
    </location>
</feature>